<name>A0A250KMM4_9GAMM</name>
<gene>
    <name evidence="2" type="ORF">sS8_0842</name>
</gene>
<reference evidence="2 3" key="1">
    <citation type="submission" date="2016-12" db="EMBL/GenBank/DDBJ databases">
        <title>Genome sequencing of Methylocaldum marinum.</title>
        <authorList>
            <person name="Takeuchi M."/>
            <person name="Kamagata Y."/>
            <person name="Hiraoka S."/>
            <person name="Oshima K."/>
            <person name="Hattori M."/>
            <person name="Iwasaki W."/>
        </authorList>
    </citation>
    <scope>NUCLEOTIDE SEQUENCE [LARGE SCALE GENOMIC DNA]</scope>
    <source>
        <strain evidence="2 3">S8</strain>
    </source>
</reference>
<organism evidence="2 3">
    <name type="scientific">Methylocaldum marinum</name>
    <dbReference type="NCBI Taxonomy" id="1432792"/>
    <lineage>
        <taxon>Bacteria</taxon>
        <taxon>Pseudomonadati</taxon>
        <taxon>Pseudomonadota</taxon>
        <taxon>Gammaproteobacteria</taxon>
        <taxon>Methylococcales</taxon>
        <taxon>Methylococcaceae</taxon>
        <taxon>Methylocaldum</taxon>
    </lineage>
</organism>
<feature type="coiled-coil region" evidence="1">
    <location>
        <begin position="296"/>
        <end position="324"/>
    </location>
</feature>
<keyword evidence="3" id="KW-1185">Reference proteome</keyword>
<protein>
    <submittedName>
        <fullName evidence="2">Uncharacterized protein</fullName>
    </submittedName>
</protein>
<dbReference type="EMBL" id="AP017928">
    <property type="protein sequence ID" value="BBA32807.1"/>
    <property type="molecule type" value="Genomic_DNA"/>
</dbReference>
<proteinExistence type="predicted"/>
<dbReference type="AlphaFoldDB" id="A0A250KMM4"/>
<evidence type="ECO:0000313" key="3">
    <source>
        <dbReference type="Proteomes" id="UP000266313"/>
    </source>
</evidence>
<evidence type="ECO:0000313" key="2">
    <source>
        <dbReference type="EMBL" id="BBA32807.1"/>
    </source>
</evidence>
<sequence length="410" mass="46098">MTQALIGGNYADSRTLTSFQATIQTTMSEYQYYEFLAIDRPLSQAQMAELRARSTRATITPTSFVNEYHWGDLKGDPTDWMRRYFDAFVYVANWGSCRFALRVPRSVFTESELAGFETEASLKIDRSSDHWIIEWALNEGDDYDRFACESGSGWMGRLAPLRDELLRGDHRALYLGWLAGVTSGEVDEASLEPAPPPGLSRLTGAQQSLVEFLEIGPDLLTAAASADSEVSAAAVDFDREMDAWLAGLSAEEARSILKQLLQGKSQRAERQLKARFYAWQRERAPCAATSGKRRAVAELQELANGAEAERLKREEEELARLKAEQRPRREAYLATLAADFDRCWQGIDEKAERGVASSYEEATRALVDLAEAYVLHANRGEFDARLNGFMARHGKRTALVRRLKQAGLWR</sequence>
<dbReference type="KEGG" id="mmai:sS8_0842"/>
<accession>A0A250KMM4</accession>
<keyword evidence="1" id="KW-0175">Coiled coil</keyword>
<dbReference type="Proteomes" id="UP000266313">
    <property type="component" value="Chromosome"/>
</dbReference>
<evidence type="ECO:0000256" key="1">
    <source>
        <dbReference type="SAM" id="Coils"/>
    </source>
</evidence>